<dbReference type="Proteomes" id="UP000824151">
    <property type="component" value="Unassembled WGS sequence"/>
</dbReference>
<accession>A0A9D1UUK6</accession>
<evidence type="ECO:0000256" key="1">
    <source>
        <dbReference type="ARBA" id="ARBA00004651"/>
    </source>
</evidence>
<dbReference type="AlphaFoldDB" id="A0A9D1UUK6"/>
<evidence type="ECO:0000256" key="4">
    <source>
        <dbReference type="ARBA" id="ARBA00022989"/>
    </source>
</evidence>
<feature type="transmembrane region" description="Helical" evidence="6">
    <location>
        <begin position="285"/>
        <end position="313"/>
    </location>
</feature>
<feature type="transmembrane region" description="Helical" evidence="6">
    <location>
        <begin position="23"/>
        <end position="42"/>
    </location>
</feature>
<feature type="transmembrane region" description="Helical" evidence="6">
    <location>
        <begin position="54"/>
        <end position="75"/>
    </location>
</feature>
<reference evidence="7" key="1">
    <citation type="journal article" date="2021" name="PeerJ">
        <title>Extensive microbial diversity within the chicken gut microbiome revealed by metagenomics and culture.</title>
        <authorList>
            <person name="Gilroy R."/>
            <person name="Ravi A."/>
            <person name="Getino M."/>
            <person name="Pursley I."/>
            <person name="Horton D.L."/>
            <person name="Alikhan N.F."/>
            <person name="Baker D."/>
            <person name="Gharbi K."/>
            <person name="Hall N."/>
            <person name="Watson M."/>
            <person name="Adriaenssens E.M."/>
            <person name="Foster-Nyarko E."/>
            <person name="Jarju S."/>
            <person name="Secka A."/>
            <person name="Antonio M."/>
            <person name="Oren A."/>
            <person name="Chaudhuri R.R."/>
            <person name="La Ragione R."/>
            <person name="Hildebrand F."/>
            <person name="Pallen M.J."/>
        </authorList>
    </citation>
    <scope>NUCLEOTIDE SEQUENCE</scope>
    <source>
        <strain evidence="7">ChiHejej3B27-3195</strain>
    </source>
</reference>
<dbReference type="InterPro" id="IPR002293">
    <property type="entry name" value="AA/rel_permease1"/>
</dbReference>
<dbReference type="Gene3D" id="1.20.1740.10">
    <property type="entry name" value="Amino acid/polyamine transporter I"/>
    <property type="match status" value="1"/>
</dbReference>
<gene>
    <name evidence="7" type="ORF">H9871_11100</name>
</gene>
<sequence>MTAAESTQAGQPVRLSKNLKPHWVWAIALGSAVGWGAFVLPADWMDTAGPMGALLGLAIGGGLMIVVGVSYGFLAKVFPVSGGAFAYTLVGFGRTHAYICAWFMTLGYVSIVALNASALGLLGKRALPQVAEQGYLYTVAGWDVYMGEVVISIVALVIFAILNVIGGGDSARLQFYMCLVMVAVVAVILGGVLASPQGQASNMEPLFNPGTPAIAGVLAIVAIAPWAFIGFDNIPQTAEEFNFSASKAFRLIVWSLIAATAIYLAMIVATAAGAPWQDELAQQPIWLTADVVVGALGPAGLVLLCVAAFMGIATGLNGFYVAGSRVLLAMGRAQMVPAAFSRVHRRHGTPSVGIWFVLAVCLIAPWFGRTALNWIVDMASIGFTFAFAYTCACAFRMFRWSGQKEVVEGSASTTRKLLAAAGVVVALVFTVLLLAPGSPAQLSMPSFIAMGVWILLGIGFYVARMRHNTSVTDDDVDTAVLGAPRPEWSRRV</sequence>
<evidence type="ECO:0000256" key="3">
    <source>
        <dbReference type="ARBA" id="ARBA00022692"/>
    </source>
</evidence>
<feature type="transmembrane region" description="Helical" evidence="6">
    <location>
        <begin position="173"/>
        <end position="194"/>
    </location>
</feature>
<proteinExistence type="predicted"/>
<evidence type="ECO:0000313" key="7">
    <source>
        <dbReference type="EMBL" id="HIX00675.1"/>
    </source>
</evidence>
<feature type="transmembrane region" description="Helical" evidence="6">
    <location>
        <begin position="95"/>
        <end position="122"/>
    </location>
</feature>
<dbReference type="EMBL" id="DXGD01000409">
    <property type="protein sequence ID" value="HIX00675.1"/>
    <property type="molecule type" value="Genomic_DNA"/>
</dbReference>
<comment type="caution">
    <text evidence="7">The sequence shown here is derived from an EMBL/GenBank/DDBJ whole genome shotgun (WGS) entry which is preliminary data.</text>
</comment>
<evidence type="ECO:0000256" key="6">
    <source>
        <dbReference type="SAM" id="Phobius"/>
    </source>
</evidence>
<feature type="transmembrane region" description="Helical" evidence="6">
    <location>
        <begin position="442"/>
        <end position="463"/>
    </location>
</feature>
<feature type="transmembrane region" description="Helical" evidence="6">
    <location>
        <begin position="251"/>
        <end position="273"/>
    </location>
</feature>
<feature type="transmembrane region" description="Helical" evidence="6">
    <location>
        <begin position="374"/>
        <end position="396"/>
    </location>
</feature>
<dbReference type="PANTHER" id="PTHR42770:SF7">
    <property type="entry name" value="MEMBRANE PROTEIN"/>
    <property type="match status" value="1"/>
</dbReference>
<protein>
    <submittedName>
        <fullName evidence="7">APC family permease</fullName>
    </submittedName>
</protein>
<name>A0A9D1UUK6_9MICC</name>
<keyword evidence="4 6" id="KW-1133">Transmembrane helix</keyword>
<keyword evidence="3 6" id="KW-0812">Transmembrane</keyword>
<keyword evidence="2" id="KW-1003">Cell membrane</keyword>
<feature type="transmembrane region" description="Helical" evidence="6">
    <location>
        <begin position="417"/>
        <end position="436"/>
    </location>
</feature>
<dbReference type="GO" id="GO:0005886">
    <property type="term" value="C:plasma membrane"/>
    <property type="evidence" value="ECO:0007669"/>
    <property type="project" value="UniProtKB-SubCell"/>
</dbReference>
<keyword evidence="5 6" id="KW-0472">Membrane</keyword>
<dbReference type="InterPro" id="IPR050367">
    <property type="entry name" value="APC_superfamily"/>
</dbReference>
<dbReference type="Pfam" id="PF13520">
    <property type="entry name" value="AA_permease_2"/>
    <property type="match status" value="1"/>
</dbReference>
<evidence type="ECO:0000256" key="2">
    <source>
        <dbReference type="ARBA" id="ARBA00022475"/>
    </source>
</evidence>
<dbReference type="GO" id="GO:0022857">
    <property type="term" value="F:transmembrane transporter activity"/>
    <property type="evidence" value="ECO:0007669"/>
    <property type="project" value="InterPro"/>
</dbReference>
<dbReference type="PIRSF" id="PIRSF006060">
    <property type="entry name" value="AA_transporter"/>
    <property type="match status" value="1"/>
</dbReference>
<evidence type="ECO:0000313" key="8">
    <source>
        <dbReference type="Proteomes" id="UP000824151"/>
    </source>
</evidence>
<reference evidence="7" key="2">
    <citation type="submission" date="2021-04" db="EMBL/GenBank/DDBJ databases">
        <authorList>
            <person name="Gilroy R."/>
        </authorList>
    </citation>
    <scope>NUCLEOTIDE SEQUENCE</scope>
    <source>
        <strain evidence="7">ChiHejej3B27-3195</strain>
    </source>
</reference>
<feature type="transmembrane region" description="Helical" evidence="6">
    <location>
        <begin position="352"/>
        <end position="368"/>
    </location>
</feature>
<feature type="transmembrane region" description="Helical" evidence="6">
    <location>
        <begin position="134"/>
        <end position="161"/>
    </location>
</feature>
<dbReference type="PANTHER" id="PTHR42770">
    <property type="entry name" value="AMINO ACID TRANSPORTER-RELATED"/>
    <property type="match status" value="1"/>
</dbReference>
<feature type="transmembrane region" description="Helical" evidence="6">
    <location>
        <begin position="206"/>
        <end position="231"/>
    </location>
</feature>
<organism evidence="7 8">
    <name type="scientific">Candidatus Nesterenkonia stercoripullorum</name>
    <dbReference type="NCBI Taxonomy" id="2838701"/>
    <lineage>
        <taxon>Bacteria</taxon>
        <taxon>Bacillati</taxon>
        <taxon>Actinomycetota</taxon>
        <taxon>Actinomycetes</taxon>
        <taxon>Micrococcales</taxon>
        <taxon>Micrococcaceae</taxon>
        <taxon>Nesterenkonia</taxon>
    </lineage>
</organism>
<comment type="subcellular location">
    <subcellularLocation>
        <location evidence="1">Cell membrane</location>
        <topology evidence="1">Multi-pass membrane protein</topology>
    </subcellularLocation>
</comment>
<evidence type="ECO:0000256" key="5">
    <source>
        <dbReference type="ARBA" id="ARBA00023136"/>
    </source>
</evidence>